<sequence>MPETHASRPVLLIGAGLSGLALGRLLTNNGISNVVFESSLSERKQGFAISLHDWGYSPLLEVLGEVSLQSLTKAAAPDRSIWGSGWVDLAMRDNSTELAEAMAKQTSVDRAVEAYYEVAARRCQEAVRRSRSRFYVLHRPISEWRDIAEKRRIKALENRQTELANQY</sequence>
<dbReference type="STRING" id="933388.S7ZLC7"/>
<dbReference type="HOGENOM" id="CLU_1595115_0_0_1"/>
<keyword evidence="7" id="KW-0503">Monooxygenase</keyword>
<evidence type="ECO:0000256" key="2">
    <source>
        <dbReference type="ARBA" id="ARBA00005179"/>
    </source>
</evidence>
<dbReference type="PANTHER" id="PTHR47178:SF4">
    <property type="entry name" value="FAD-DEPENDENT MONOOXYGENASE APTC"/>
    <property type="match status" value="1"/>
</dbReference>
<evidence type="ECO:0008006" key="10">
    <source>
        <dbReference type="Google" id="ProtNLM"/>
    </source>
</evidence>
<proteinExistence type="inferred from homology"/>
<comment type="pathway">
    <text evidence="2">Secondary metabolite biosynthesis.</text>
</comment>
<evidence type="ECO:0000256" key="6">
    <source>
        <dbReference type="ARBA" id="ARBA00023002"/>
    </source>
</evidence>
<gene>
    <name evidence="8" type="ORF">PDE_06084</name>
</gene>
<keyword evidence="6" id="KW-0560">Oxidoreductase</keyword>
<keyword evidence="4" id="KW-0285">Flavoprotein</keyword>
<comment type="similarity">
    <text evidence="3">Belongs to the paxM FAD-dependent monooxygenase family.</text>
</comment>
<dbReference type="OrthoDB" id="47494at2759"/>
<reference evidence="8 9" key="1">
    <citation type="journal article" date="2013" name="PLoS ONE">
        <title>Genomic and secretomic analyses reveal unique features of the lignocellulolytic enzyme system of Penicillium decumbens.</title>
        <authorList>
            <person name="Liu G."/>
            <person name="Zhang L."/>
            <person name="Wei X."/>
            <person name="Zou G."/>
            <person name="Qin Y."/>
            <person name="Ma L."/>
            <person name="Li J."/>
            <person name="Zheng H."/>
            <person name="Wang S."/>
            <person name="Wang C."/>
            <person name="Xun L."/>
            <person name="Zhao G.-P."/>
            <person name="Zhou Z."/>
            <person name="Qu Y."/>
        </authorList>
    </citation>
    <scope>NUCLEOTIDE SEQUENCE [LARGE SCALE GENOMIC DNA]</scope>
    <source>
        <strain evidence="9">114-2 / CGMCC 5302</strain>
    </source>
</reference>
<protein>
    <recommendedName>
        <fullName evidence="10">FAD-binding domain-containing protein</fullName>
    </recommendedName>
</protein>
<keyword evidence="9" id="KW-1185">Reference proteome</keyword>
<comment type="cofactor">
    <cofactor evidence="1">
        <name>FAD</name>
        <dbReference type="ChEBI" id="CHEBI:57692"/>
    </cofactor>
</comment>
<name>S7ZLC7_PENO1</name>
<evidence type="ECO:0000313" key="8">
    <source>
        <dbReference type="EMBL" id="EPS31129.1"/>
    </source>
</evidence>
<dbReference type="GO" id="GO:0004497">
    <property type="term" value="F:monooxygenase activity"/>
    <property type="evidence" value="ECO:0007669"/>
    <property type="project" value="UniProtKB-KW"/>
</dbReference>
<accession>S7ZLC7</accession>
<dbReference type="EMBL" id="KB644413">
    <property type="protein sequence ID" value="EPS31129.1"/>
    <property type="molecule type" value="Genomic_DNA"/>
</dbReference>
<evidence type="ECO:0000256" key="5">
    <source>
        <dbReference type="ARBA" id="ARBA00022827"/>
    </source>
</evidence>
<dbReference type="SUPFAM" id="SSF51905">
    <property type="entry name" value="FAD/NAD(P)-binding domain"/>
    <property type="match status" value="1"/>
</dbReference>
<evidence type="ECO:0000256" key="1">
    <source>
        <dbReference type="ARBA" id="ARBA00001974"/>
    </source>
</evidence>
<organism evidence="8 9">
    <name type="scientific">Penicillium oxalicum (strain 114-2 / CGMCC 5302)</name>
    <name type="common">Penicillium decumbens</name>
    <dbReference type="NCBI Taxonomy" id="933388"/>
    <lineage>
        <taxon>Eukaryota</taxon>
        <taxon>Fungi</taxon>
        <taxon>Dikarya</taxon>
        <taxon>Ascomycota</taxon>
        <taxon>Pezizomycotina</taxon>
        <taxon>Eurotiomycetes</taxon>
        <taxon>Eurotiomycetidae</taxon>
        <taxon>Eurotiales</taxon>
        <taxon>Aspergillaceae</taxon>
        <taxon>Penicillium</taxon>
    </lineage>
</organism>
<keyword evidence="5" id="KW-0274">FAD</keyword>
<dbReference type="InterPro" id="IPR036188">
    <property type="entry name" value="FAD/NAD-bd_sf"/>
</dbReference>
<dbReference type="AlphaFoldDB" id="S7ZLC7"/>
<dbReference type="PANTHER" id="PTHR47178">
    <property type="entry name" value="MONOOXYGENASE, FAD-BINDING"/>
    <property type="match status" value="1"/>
</dbReference>
<evidence type="ECO:0000313" key="9">
    <source>
        <dbReference type="Proteomes" id="UP000019376"/>
    </source>
</evidence>
<dbReference type="Proteomes" id="UP000019376">
    <property type="component" value="Unassembled WGS sequence"/>
</dbReference>
<evidence type="ECO:0000256" key="7">
    <source>
        <dbReference type="ARBA" id="ARBA00023033"/>
    </source>
</evidence>
<evidence type="ECO:0000256" key="4">
    <source>
        <dbReference type="ARBA" id="ARBA00022630"/>
    </source>
</evidence>
<dbReference type="eggNOG" id="ENOG502SIVG">
    <property type="taxonomic scope" value="Eukaryota"/>
</dbReference>
<evidence type="ECO:0000256" key="3">
    <source>
        <dbReference type="ARBA" id="ARBA00007992"/>
    </source>
</evidence>
<dbReference type="Gene3D" id="3.50.50.60">
    <property type="entry name" value="FAD/NAD(P)-binding domain"/>
    <property type="match status" value="1"/>
</dbReference>